<keyword evidence="2" id="KW-1185">Reference proteome</keyword>
<dbReference type="EMBL" id="JAZHFS010000001">
    <property type="protein sequence ID" value="MEF2110907.1"/>
    <property type="molecule type" value="Genomic_DNA"/>
</dbReference>
<sequence>MRTLKTADLFSLSRILKKMNVKKDIKEIAKNVTGLAKEDKAKAEQEMQIDLMMIFIENIGVAEKEIDKLLGDLTGKTAKEIEELGLTELIDLFKELMAQEGVGSFLSQAVK</sequence>
<organism evidence="1 2">
    <name type="scientific">Clostridium frigoriphilum</name>
    <dbReference type="NCBI Taxonomy" id="443253"/>
    <lineage>
        <taxon>Bacteria</taxon>
        <taxon>Bacillati</taxon>
        <taxon>Bacillota</taxon>
        <taxon>Clostridia</taxon>
        <taxon>Eubacteriales</taxon>
        <taxon>Clostridiaceae</taxon>
        <taxon>Clostridium</taxon>
    </lineage>
</organism>
<evidence type="ECO:0000313" key="2">
    <source>
        <dbReference type="Proteomes" id="UP001498469"/>
    </source>
</evidence>
<reference evidence="1 2" key="1">
    <citation type="submission" date="2023-11" db="EMBL/GenBank/DDBJ databases">
        <title>Draft genome sequence of a psychrophilic Clostridium strain from permafrost water brine.</title>
        <authorList>
            <person name="Shcherbakova V.A."/>
            <person name="Trubitsyn V.E."/>
            <person name="Zakharyuk A.G."/>
        </authorList>
    </citation>
    <scope>NUCLEOTIDE SEQUENCE [LARGE SCALE GENOMIC DNA]</scope>
    <source>
        <strain evidence="1 2">14F</strain>
    </source>
</reference>
<dbReference type="RefSeq" id="WP_216247548.1">
    <property type="nucleotide sequence ID" value="NZ_JAZHFS010000001.1"/>
</dbReference>
<name>A0ABU7UHN4_9CLOT</name>
<evidence type="ECO:0000313" key="1">
    <source>
        <dbReference type="EMBL" id="MEF2110907.1"/>
    </source>
</evidence>
<protein>
    <submittedName>
        <fullName evidence="1">Uncharacterized protein</fullName>
    </submittedName>
</protein>
<proteinExistence type="predicted"/>
<gene>
    <name evidence="1" type="ORF">SJI18_01135</name>
</gene>
<accession>A0ABU7UHN4</accession>
<dbReference type="Proteomes" id="UP001498469">
    <property type="component" value="Unassembled WGS sequence"/>
</dbReference>
<comment type="caution">
    <text evidence="1">The sequence shown here is derived from an EMBL/GenBank/DDBJ whole genome shotgun (WGS) entry which is preliminary data.</text>
</comment>